<keyword evidence="2" id="KW-1185">Reference proteome</keyword>
<reference evidence="1 2" key="1">
    <citation type="submission" date="2015-09" db="EMBL/GenBank/DDBJ databases">
        <title>Atta colombica WGS genome.</title>
        <authorList>
            <person name="Nygaard S."/>
            <person name="Hu H."/>
            <person name="Boomsma J."/>
            <person name="Zhang G."/>
        </authorList>
    </citation>
    <scope>NUCLEOTIDE SEQUENCE [LARGE SCALE GENOMIC DNA]</scope>
    <source>
        <strain evidence="1">Treedump-2</strain>
        <tissue evidence="1">Whole body</tissue>
    </source>
</reference>
<proteinExistence type="predicted"/>
<dbReference type="EMBL" id="KQ976551">
    <property type="protein sequence ID" value="KYM80872.1"/>
    <property type="molecule type" value="Genomic_DNA"/>
</dbReference>
<evidence type="ECO:0000313" key="1">
    <source>
        <dbReference type="EMBL" id="KYM80872.1"/>
    </source>
</evidence>
<protein>
    <submittedName>
        <fullName evidence="1">Uncharacterized protein</fullName>
    </submittedName>
</protein>
<dbReference type="Proteomes" id="UP000078540">
    <property type="component" value="Unassembled WGS sequence"/>
</dbReference>
<sequence>MFVTRPISCPVSNPQIVQVVSMLEVPIRLGSTSFQSKDVSGHTPNESQVPQHAILSDNHRMWQEDQEVDLMFLHPMKQFVLCYYTPLQSFPMLDEISCRVSLTSSCCTMAMAPHTCRFLFVLVVWYA</sequence>
<name>A0A151I2W5_9HYME</name>
<gene>
    <name evidence="1" type="ORF">ALC53_08685</name>
</gene>
<evidence type="ECO:0000313" key="2">
    <source>
        <dbReference type="Proteomes" id="UP000078540"/>
    </source>
</evidence>
<dbReference type="AlphaFoldDB" id="A0A151I2W5"/>
<accession>A0A151I2W5</accession>
<organism evidence="1 2">
    <name type="scientific">Atta colombica</name>
    <dbReference type="NCBI Taxonomy" id="520822"/>
    <lineage>
        <taxon>Eukaryota</taxon>
        <taxon>Metazoa</taxon>
        <taxon>Ecdysozoa</taxon>
        <taxon>Arthropoda</taxon>
        <taxon>Hexapoda</taxon>
        <taxon>Insecta</taxon>
        <taxon>Pterygota</taxon>
        <taxon>Neoptera</taxon>
        <taxon>Endopterygota</taxon>
        <taxon>Hymenoptera</taxon>
        <taxon>Apocrita</taxon>
        <taxon>Aculeata</taxon>
        <taxon>Formicoidea</taxon>
        <taxon>Formicidae</taxon>
        <taxon>Myrmicinae</taxon>
        <taxon>Atta</taxon>
    </lineage>
</organism>